<comment type="caution">
    <text evidence="13">The sequence shown here is derived from an EMBL/GenBank/DDBJ whole genome shotgun (WGS) entry which is preliminary data.</text>
</comment>
<dbReference type="FunFam" id="3.40.850.10:FF:000101">
    <property type="entry name" value="Slow myosin heavy chain 2"/>
    <property type="match status" value="1"/>
</dbReference>
<evidence type="ECO:0000256" key="4">
    <source>
        <dbReference type="ARBA" id="ARBA00023054"/>
    </source>
</evidence>
<evidence type="ECO:0008006" key="15">
    <source>
        <dbReference type="Google" id="ProtNLM"/>
    </source>
</evidence>
<dbReference type="PROSITE" id="PS50096">
    <property type="entry name" value="IQ"/>
    <property type="match status" value="1"/>
</dbReference>
<dbReference type="Gene3D" id="3.40.850.10">
    <property type="entry name" value="Kinesin motor domain"/>
    <property type="match status" value="1"/>
</dbReference>
<evidence type="ECO:0000256" key="5">
    <source>
        <dbReference type="ARBA" id="ARBA00023123"/>
    </source>
</evidence>
<gene>
    <name evidence="13" type="ORF">MGL_2897</name>
</gene>
<evidence type="ECO:0000256" key="3">
    <source>
        <dbReference type="ARBA" id="ARBA00022840"/>
    </source>
</evidence>
<dbReference type="CDD" id="cd01377">
    <property type="entry name" value="MYSc_class_II"/>
    <property type="match status" value="1"/>
</dbReference>
<evidence type="ECO:0000256" key="10">
    <source>
        <dbReference type="SAM" id="MobiDB-lite"/>
    </source>
</evidence>
<feature type="coiled-coil region" evidence="9">
    <location>
        <begin position="1256"/>
        <end position="1312"/>
    </location>
</feature>
<dbReference type="Proteomes" id="UP000008837">
    <property type="component" value="Unassembled WGS sequence"/>
</dbReference>
<dbReference type="SUPFAM" id="SSF52540">
    <property type="entry name" value="P-loop containing nucleoside triphosphate hydrolases"/>
    <property type="match status" value="1"/>
</dbReference>
<evidence type="ECO:0000256" key="7">
    <source>
        <dbReference type="ARBA" id="ARBA00023203"/>
    </source>
</evidence>
<dbReference type="InterPro" id="IPR008989">
    <property type="entry name" value="Myosin_S1_N"/>
</dbReference>
<feature type="compositionally biased region" description="Basic and acidic residues" evidence="10">
    <location>
        <begin position="1050"/>
        <end position="1059"/>
    </location>
</feature>
<reference evidence="13 14" key="1">
    <citation type="journal article" date="2007" name="Proc. Natl. Acad. Sci. U.S.A.">
        <title>Dandruff-associated Malassezia genomes reveal convergent and divergent virulence traits shared with plant and human fungal pathogens.</title>
        <authorList>
            <person name="Xu J."/>
            <person name="Saunders C.W."/>
            <person name="Hu P."/>
            <person name="Grant R.A."/>
            <person name="Boekhout T."/>
            <person name="Kuramae E.E."/>
            <person name="Kronstad J.W."/>
            <person name="Deangelis Y.M."/>
            <person name="Reeder N.L."/>
            <person name="Johnstone K.R."/>
            <person name="Leland M."/>
            <person name="Fieno A.M."/>
            <person name="Begley W.M."/>
            <person name="Sun Y."/>
            <person name="Lacey M.P."/>
            <person name="Chaudhary T."/>
            <person name="Keough T."/>
            <person name="Chu L."/>
            <person name="Sears R."/>
            <person name="Yuan B."/>
            <person name="Dawson T.L.Jr."/>
        </authorList>
    </citation>
    <scope>NUCLEOTIDE SEQUENCE [LARGE SCALE GENOMIC DNA]</scope>
    <source>
        <strain evidence="14">ATCC MYA-4612 / CBS 7966</strain>
    </source>
</reference>
<dbReference type="KEGG" id="mgl:MGL_2897"/>
<dbReference type="GO" id="GO:0016459">
    <property type="term" value="C:myosin complex"/>
    <property type="evidence" value="ECO:0007669"/>
    <property type="project" value="UniProtKB-KW"/>
</dbReference>
<keyword evidence="14" id="KW-1185">Reference proteome</keyword>
<evidence type="ECO:0000256" key="2">
    <source>
        <dbReference type="ARBA" id="ARBA00022741"/>
    </source>
</evidence>
<feature type="region of interest" description="Disordered" evidence="10">
    <location>
        <begin position="1047"/>
        <end position="1101"/>
    </location>
</feature>
<dbReference type="InterPro" id="IPR027417">
    <property type="entry name" value="P-loop_NTPase"/>
</dbReference>
<keyword evidence="7 8" id="KW-0009">Actin-binding</keyword>
<dbReference type="GO" id="GO:0005737">
    <property type="term" value="C:cytoplasm"/>
    <property type="evidence" value="ECO:0007669"/>
    <property type="project" value="TreeGrafter"/>
</dbReference>
<dbReference type="FunCoup" id="A8Q6A1">
    <property type="interactions" value="54"/>
</dbReference>
<keyword evidence="6 8" id="KW-0505">Motor protein</keyword>
<dbReference type="GO" id="GO:0000146">
    <property type="term" value="F:microfilament motor activity"/>
    <property type="evidence" value="ECO:0007669"/>
    <property type="project" value="TreeGrafter"/>
</dbReference>
<keyword evidence="2 8" id="KW-0547">Nucleotide-binding</keyword>
<name>A8Q6A1_MALGO</name>
<dbReference type="OMA" id="QARITNM"/>
<evidence type="ECO:0000313" key="14">
    <source>
        <dbReference type="Proteomes" id="UP000008837"/>
    </source>
</evidence>
<feature type="coiled-coil region" evidence="9">
    <location>
        <begin position="829"/>
        <end position="919"/>
    </location>
</feature>
<dbReference type="PROSITE" id="PS51456">
    <property type="entry name" value="MYOSIN_MOTOR"/>
    <property type="match status" value="1"/>
</dbReference>
<evidence type="ECO:0000256" key="6">
    <source>
        <dbReference type="ARBA" id="ARBA00023175"/>
    </source>
</evidence>
<dbReference type="Pfam" id="PF02736">
    <property type="entry name" value="Myosin_N"/>
    <property type="match status" value="1"/>
</dbReference>
<dbReference type="GeneID" id="5854218"/>
<dbReference type="GO" id="GO:0007015">
    <property type="term" value="P:actin filament organization"/>
    <property type="evidence" value="ECO:0007669"/>
    <property type="project" value="TreeGrafter"/>
</dbReference>
<dbReference type="Gene3D" id="1.20.58.530">
    <property type="match status" value="1"/>
</dbReference>
<dbReference type="Gene3D" id="1.10.10.820">
    <property type="match status" value="1"/>
</dbReference>
<proteinExistence type="inferred from homology"/>
<dbReference type="InParanoid" id="A8Q6A1"/>
<dbReference type="EMBL" id="AAYY01000010">
    <property type="protein sequence ID" value="EDP42697.1"/>
    <property type="molecule type" value="Genomic_DNA"/>
</dbReference>
<sequence>MDQGNKDIFPSEPDRRDVWVPDKTQGYIAAYVVREEGEHSVCCLATGVTVSVPTATLSEMNPPKFDKAADIAELTHLNEASVVHNLRQRYFSNLIYTYSGLFLVAVNPYHSLPIYTEQIIEMYKNKRREENAPHIFAIADGAMQNMLKGHANQSLLITGESGAGKTENTKRVIQYLAATAMDADSMSPWHAGEPLGLLERQILQANPILESFGNAQTVRNNNSSRFGKFIRIEFSASGTIAGGNIEWYLLEKSRVHSRNAHERNFHVFYQLLRSRDTALLESLRLSSFPENYAYLANTRKDVEGVDDSVEYHALLDALRTMGFSMTEEHDLFRVVALILHMGNLELAEDRSGQARITNMDQLMLVSELMGVNASQLNTALVRPTVRAGRESVSQARTKKQVTDEIAALCKTMYERTFGWLVDRINKVLDRPTSKSQFIGVLDIAGFEIFETNSFEQLCINYTNEKLQQFFNHHMFMLEQQEYAREMIQWDYMNFGLDLQPTIDLIESTSPVGILATLDEECIMPRANDDTFTDKLVSIWAPPKSSAATTTSKFLPSRQVKRFVVRHYAANVEYNTENWLDKNRDPLNDNITRVMVGSEHPFLSSLFAHFVSSEETSAPKSRRGTFRTVGQRHKEQLVSLMSQLDSTQPHFVRCIVPNTHKQPGRMDLSLVLDQLRCNGVLEGIRIARLGYPNRLPFTDFITRYALLAQDALRSHSMDGRVQSCRIAESIGMDPAQYKIGLTKIFFKAGVLADLEEQRDACLHDILMRFQASCRGHQTRRIVQKRLRQRASKQTLQQSAQAYMKLQSNAWWRLYMRLLPLLAASKDDDEIKRHEMEMAIARERALRDEQEKARMAELEARLKQQCMMLEEQLDDERTQHASTHDTLNGTTQRLTDAEAELAELQSEREAWLRETNDLQRQIEEGSQRETEIQAELTGVCEQLNKQLSSRAKLEREHGEAVLRAESLEEALDDARNSLHSYQERTEQHIQDLAAKHEAELHRMRTELELVTQRAEDYEDMKKRLDNAEKERTELRDAYNSAKSIMSANETRFQQESEKRQPLEQALSDAKQEHDSLRAQLASTEEARRTAENAQSQLKSKHDRMSELYASKQEAHKVLISERDEARAELASLRQTYAKNQAELQFECKRISEQETVQEKQRSELQCKLDESSTNLKKAQDKIRSLELENRRLESLQNKTTVEHVHVLEEAKKYTDRQLSDVQTELQELSTYTRSLERTRARMQQEHEVLARTAGGLSIEEAIIQRDEARAALERAESDSARTLKKSRAEYESRIRKLEDELRRMHKNHQTEKALTSLGSGRKSHAAAARQVLAEIQMETELLAKDLARASSLHQPST</sequence>
<organism evidence="13 14">
    <name type="scientific">Malassezia globosa (strain ATCC MYA-4612 / CBS 7966)</name>
    <name type="common">Dandruff-associated fungus</name>
    <dbReference type="NCBI Taxonomy" id="425265"/>
    <lineage>
        <taxon>Eukaryota</taxon>
        <taxon>Fungi</taxon>
        <taxon>Dikarya</taxon>
        <taxon>Basidiomycota</taxon>
        <taxon>Ustilaginomycotina</taxon>
        <taxon>Malasseziomycetes</taxon>
        <taxon>Malasseziales</taxon>
        <taxon>Malasseziaceae</taxon>
        <taxon>Malassezia</taxon>
    </lineage>
</organism>
<dbReference type="SMART" id="SM00242">
    <property type="entry name" value="MYSc"/>
    <property type="match status" value="1"/>
</dbReference>
<keyword evidence="3 8" id="KW-0067">ATP-binding</keyword>
<feature type="region of interest" description="Actin-binding" evidence="8">
    <location>
        <begin position="636"/>
        <end position="658"/>
    </location>
</feature>
<feature type="domain" description="Myosin N-terminal SH3-like" evidence="12">
    <location>
        <begin position="13"/>
        <end position="62"/>
    </location>
</feature>
<dbReference type="PRINTS" id="PR00193">
    <property type="entry name" value="MYOSINHEAVY"/>
</dbReference>
<dbReference type="InterPro" id="IPR001609">
    <property type="entry name" value="Myosin_head_motor_dom-like"/>
</dbReference>
<dbReference type="GO" id="GO:0016020">
    <property type="term" value="C:membrane"/>
    <property type="evidence" value="ECO:0007669"/>
    <property type="project" value="TreeGrafter"/>
</dbReference>
<accession>A8Q6A1</accession>
<keyword evidence="5 8" id="KW-0518">Myosin</keyword>
<dbReference type="GO" id="GO:0005524">
    <property type="term" value="F:ATP binding"/>
    <property type="evidence" value="ECO:0007669"/>
    <property type="project" value="UniProtKB-UniRule"/>
</dbReference>
<feature type="binding site" evidence="8">
    <location>
        <begin position="159"/>
        <end position="166"/>
    </location>
    <ligand>
        <name>ATP</name>
        <dbReference type="ChEBI" id="CHEBI:30616"/>
    </ligand>
</feature>
<protein>
    <recommendedName>
        <fullName evidence="15">Myosin motor domain-containing protein</fullName>
    </recommendedName>
</protein>
<dbReference type="Gene3D" id="1.20.120.720">
    <property type="entry name" value="Myosin VI head, motor domain, U50 subdomain"/>
    <property type="match status" value="1"/>
</dbReference>
<keyword evidence="4 9" id="KW-0175">Coiled coil</keyword>
<dbReference type="STRING" id="425265.A8Q6A1"/>
<evidence type="ECO:0000259" key="11">
    <source>
        <dbReference type="PROSITE" id="PS51456"/>
    </source>
</evidence>
<dbReference type="Pfam" id="PF00063">
    <property type="entry name" value="Myosin_head"/>
    <property type="match status" value="1"/>
</dbReference>
<dbReference type="OrthoDB" id="6108017at2759"/>
<dbReference type="VEuPathDB" id="FungiDB:MGL_2897"/>
<evidence type="ECO:0000256" key="9">
    <source>
        <dbReference type="SAM" id="Coils"/>
    </source>
</evidence>
<comment type="similarity">
    <text evidence="1 8">Belongs to the TRAFAC class myosin-kinesin ATPase superfamily. Myosin family.</text>
</comment>
<dbReference type="GO" id="GO:0051015">
    <property type="term" value="F:actin filament binding"/>
    <property type="evidence" value="ECO:0007669"/>
    <property type="project" value="InterPro"/>
</dbReference>
<dbReference type="Gene3D" id="2.30.30.360">
    <property type="entry name" value="Myosin S1 fragment, N-terminal"/>
    <property type="match status" value="1"/>
</dbReference>
<dbReference type="PANTHER" id="PTHR13140">
    <property type="entry name" value="MYOSIN"/>
    <property type="match status" value="1"/>
</dbReference>
<evidence type="ECO:0000313" key="13">
    <source>
        <dbReference type="EMBL" id="EDP42697.1"/>
    </source>
</evidence>
<dbReference type="PROSITE" id="PS51844">
    <property type="entry name" value="SH3_LIKE"/>
    <property type="match status" value="1"/>
</dbReference>
<feature type="domain" description="Myosin motor" evidence="11">
    <location>
        <begin position="66"/>
        <end position="758"/>
    </location>
</feature>
<dbReference type="Gene3D" id="1.20.5.4820">
    <property type="match status" value="1"/>
</dbReference>
<evidence type="ECO:0000256" key="1">
    <source>
        <dbReference type="ARBA" id="ARBA00008314"/>
    </source>
</evidence>
<dbReference type="InterPro" id="IPR036961">
    <property type="entry name" value="Kinesin_motor_dom_sf"/>
</dbReference>
<dbReference type="RefSeq" id="XP_001729911.1">
    <property type="nucleotide sequence ID" value="XM_001729859.1"/>
</dbReference>
<dbReference type="PANTHER" id="PTHR13140:SF857">
    <property type="entry name" value="MYOSIN-11"/>
    <property type="match status" value="1"/>
</dbReference>
<dbReference type="FunFam" id="1.10.10.820:FF:000001">
    <property type="entry name" value="Myosin heavy chain"/>
    <property type="match status" value="1"/>
</dbReference>
<evidence type="ECO:0000256" key="8">
    <source>
        <dbReference type="PROSITE-ProRule" id="PRU00782"/>
    </source>
</evidence>
<evidence type="ECO:0000259" key="12">
    <source>
        <dbReference type="PROSITE" id="PS51844"/>
    </source>
</evidence>
<dbReference type="InterPro" id="IPR004009">
    <property type="entry name" value="SH3_Myosin"/>
</dbReference>